<name>A0A9P9AQD4_9HYPO</name>
<feature type="domain" description="Heterokaryon incompatibility" evidence="1">
    <location>
        <begin position="51"/>
        <end position="205"/>
    </location>
</feature>
<dbReference type="InterPro" id="IPR010730">
    <property type="entry name" value="HET"/>
</dbReference>
<dbReference type="AlphaFoldDB" id="A0A9P9AQD4"/>
<dbReference type="InterPro" id="IPR052895">
    <property type="entry name" value="HetReg/Transcr_Mod"/>
</dbReference>
<organism evidence="2 3">
    <name type="scientific">Thelonectria olida</name>
    <dbReference type="NCBI Taxonomy" id="1576542"/>
    <lineage>
        <taxon>Eukaryota</taxon>
        <taxon>Fungi</taxon>
        <taxon>Dikarya</taxon>
        <taxon>Ascomycota</taxon>
        <taxon>Pezizomycotina</taxon>
        <taxon>Sordariomycetes</taxon>
        <taxon>Hypocreomycetidae</taxon>
        <taxon>Hypocreales</taxon>
        <taxon>Nectriaceae</taxon>
        <taxon>Thelonectria</taxon>
    </lineage>
</organism>
<evidence type="ECO:0000313" key="3">
    <source>
        <dbReference type="Proteomes" id="UP000777438"/>
    </source>
</evidence>
<gene>
    <name evidence="2" type="ORF">B0T10DRAFT_561201</name>
</gene>
<sequence length="318" mass="36280">MADSPFHNLYKTVPVLSGEKESRFVKIFPDSVEDDLQAAVFSRSLKDFHDFFALSYTWGSSLKSQATIRLNGFRCGITDNLYLGLKKLRARLCKSSPATVWIDSISINQDDTDEKDVQVPMMKDISSSASRVVIWLGNRDETLDRTMEFMERIPPNIDNLPPIFSGPDDLATLCRVADLEPTSIVKGLLDICNRPWFRRTWILQEVALPTLTPLVLCGNSLICWDCFIHSLGYLRYFFIEDINAQRLPPSVQNEIQGSERLDPHTPNVTYHMRDYYRHWKDILGGVPFMSLLEDTALCLSTNPRDKIYGFLALADDES</sequence>
<dbReference type="EMBL" id="JAGPYM010000010">
    <property type="protein sequence ID" value="KAH6889608.1"/>
    <property type="molecule type" value="Genomic_DNA"/>
</dbReference>
<dbReference type="Pfam" id="PF06985">
    <property type="entry name" value="HET"/>
    <property type="match status" value="1"/>
</dbReference>
<protein>
    <submittedName>
        <fullName evidence="2">Heterokaryon incompatibility protein-domain-containing protein</fullName>
    </submittedName>
</protein>
<proteinExistence type="predicted"/>
<dbReference type="PANTHER" id="PTHR24148:SF73">
    <property type="entry name" value="HET DOMAIN PROTEIN (AFU_ORTHOLOGUE AFUA_8G01020)"/>
    <property type="match status" value="1"/>
</dbReference>
<reference evidence="2 3" key="1">
    <citation type="journal article" date="2021" name="Nat. Commun.">
        <title>Genetic determinants of endophytism in the Arabidopsis root mycobiome.</title>
        <authorList>
            <person name="Mesny F."/>
            <person name="Miyauchi S."/>
            <person name="Thiergart T."/>
            <person name="Pickel B."/>
            <person name="Atanasova L."/>
            <person name="Karlsson M."/>
            <person name="Huettel B."/>
            <person name="Barry K.W."/>
            <person name="Haridas S."/>
            <person name="Chen C."/>
            <person name="Bauer D."/>
            <person name="Andreopoulos W."/>
            <person name="Pangilinan J."/>
            <person name="LaButti K."/>
            <person name="Riley R."/>
            <person name="Lipzen A."/>
            <person name="Clum A."/>
            <person name="Drula E."/>
            <person name="Henrissat B."/>
            <person name="Kohler A."/>
            <person name="Grigoriev I.V."/>
            <person name="Martin F.M."/>
            <person name="Hacquard S."/>
        </authorList>
    </citation>
    <scope>NUCLEOTIDE SEQUENCE [LARGE SCALE GENOMIC DNA]</scope>
    <source>
        <strain evidence="2 3">MPI-CAGE-CH-0241</strain>
    </source>
</reference>
<accession>A0A9P9AQD4</accession>
<keyword evidence="3" id="KW-1185">Reference proteome</keyword>
<dbReference type="OrthoDB" id="4587016at2759"/>
<comment type="caution">
    <text evidence="2">The sequence shown here is derived from an EMBL/GenBank/DDBJ whole genome shotgun (WGS) entry which is preliminary data.</text>
</comment>
<dbReference type="Proteomes" id="UP000777438">
    <property type="component" value="Unassembled WGS sequence"/>
</dbReference>
<dbReference type="PANTHER" id="PTHR24148">
    <property type="entry name" value="ANKYRIN REPEAT DOMAIN-CONTAINING PROTEIN 39 HOMOLOG-RELATED"/>
    <property type="match status" value="1"/>
</dbReference>
<evidence type="ECO:0000313" key="2">
    <source>
        <dbReference type="EMBL" id="KAH6889608.1"/>
    </source>
</evidence>
<evidence type="ECO:0000259" key="1">
    <source>
        <dbReference type="Pfam" id="PF06985"/>
    </source>
</evidence>